<dbReference type="Proteomes" id="UP000039046">
    <property type="component" value="Unassembled WGS sequence"/>
</dbReference>
<keyword evidence="8 11" id="KW-0472">Membrane</keyword>
<dbReference type="SMART" id="SM00679">
    <property type="entry name" value="CTNS"/>
    <property type="match status" value="2"/>
</dbReference>
<dbReference type="InterPro" id="IPR051415">
    <property type="entry name" value="LAAT-1"/>
</dbReference>
<name>A0A0A1TM41_9HYPO</name>
<feature type="transmembrane region" description="Helical" evidence="11">
    <location>
        <begin position="162"/>
        <end position="183"/>
    </location>
</feature>
<feature type="region of interest" description="Disordered" evidence="10">
    <location>
        <begin position="330"/>
        <end position="360"/>
    </location>
</feature>
<dbReference type="InterPro" id="IPR006603">
    <property type="entry name" value="PQ-loop_rpt"/>
</dbReference>
<dbReference type="OrthoDB" id="8048523at2759"/>
<keyword evidence="3" id="KW-0813">Transport</keyword>
<evidence type="ECO:0000256" key="9">
    <source>
        <dbReference type="ARBA" id="ARBA00038039"/>
    </source>
</evidence>
<feature type="transmembrane region" description="Helical" evidence="11">
    <location>
        <begin position="282"/>
        <end position="305"/>
    </location>
</feature>
<evidence type="ECO:0000313" key="12">
    <source>
        <dbReference type="EMBL" id="CEJ92023.1"/>
    </source>
</evidence>
<evidence type="ECO:0000256" key="11">
    <source>
        <dbReference type="SAM" id="Phobius"/>
    </source>
</evidence>
<evidence type="ECO:0000256" key="7">
    <source>
        <dbReference type="ARBA" id="ARBA00022989"/>
    </source>
</evidence>
<protein>
    <submittedName>
        <fullName evidence="12">Putative PQ loop repeat family protein</fullName>
    </submittedName>
</protein>
<proteinExistence type="inferred from homology"/>
<evidence type="ECO:0000256" key="10">
    <source>
        <dbReference type="SAM" id="MobiDB-lite"/>
    </source>
</evidence>
<keyword evidence="4" id="KW-0926">Vacuole</keyword>
<dbReference type="Pfam" id="PF04193">
    <property type="entry name" value="PQ-loop"/>
    <property type="match status" value="2"/>
</dbReference>
<accession>A0A0A1TM41</accession>
<keyword evidence="6" id="KW-0677">Repeat</keyword>
<feature type="transmembrane region" description="Helical" evidence="11">
    <location>
        <begin position="17"/>
        <end position="38"/>
    </location>
</feature>
<evidence type="ECO:0000256" key="3">
    <source>
        <dbReference type="ARBA" id="ARBA00022448"/>
    </source>
</evidence>
<dbReference type="Gene3D" id="1.20.1280.290">
    <property type="match status" value="2"/>
</dbReference>
<dbReference type="GO" id="GO:0034490">
    <property type="term" value="P:basic amino acid transmembrane import into vacuole"/>
    <property type="evidence" value="ECO:0007669"/>
    <property type="project" value="UniProtKB-ARBA"/>
</dbReference>
<organism evidence="12 13">
    <name type="scientific">[Torrubiella] hemipterigena</name>
    <dbReference type="NCBI Taxonomy" id="1531966"/>
    <lineage>
        <taxon>Eukaryota</taxon>
        <taxon>Fungi</taxon>
        <taxon>Dikarya</taxon>
        <taxon>Ascomycota</taxon>
        <taxon>Pezizomycotina</taxon>
        <taxon>Sordariomycetes</taxon>
        <taxon>Hypocreomycetidae</taxon>
        <taxon>Hypocreales</taxon>
        <taxon>Clavicipitaceae</taxon>
        <taxon>Clavicipitaceae incertae sedis</taxon>
        <taxon>'Torrubiella' clade</taxon>
    </lineage>
</organism>
<dbReference type="EMBL" id="CDHN01000004">
    <property type="protein sequence ID" value="CEJ92023.1"/>
    <property type="molecule type" value="Genomic_DNA"/>
</dbReference>
<gene>
    <name evidence="12" type="ORF">VHEMI07703</name>
</gene>
<evidence type="ECO:0000256" key="4">
    <source>
        <dbReference type="ARBA" id="ARBA00022554"/>
    </source>
</evidence>
<feature type="transmembrane region" description="Helical" evidence="11">
    <location>
        <begin position="243"/>
        <end position="262"/>
    </location>
</feature>
<dbReference type="GO" id="GO:0015179">
    <property type="term" value="F:L-amino acid transmembrane transporter activity"/>
    <property type="evidence" value="ECO:0007669"/>
    <property type="project" value="UniProtKB-ARBA"/>
</dbReference>
<dbReference type="GO" id="GO:0015101">
    <property type="term" value="F:organic cation transmembrane transporter activity"/>
    <property type="evidence" value="ECO:0007669"/>
    <property type="project" value="UniProtKB-ARBA"/>
</dbReference>
<feature type="transmembrane region" description="Helical" evidence="11">
    <location>
        <begin position="203"/>
        <end position="222"/>
    </location>
</feature>
<dbReference type="GO" id="GO:0015174">
    <property type="term" value="F:basic amino acid transmembrane transporter activity"/>
    <property type="evidence" value="ECO:0007669"/>
    <property type="project" value="UniProtKB-ARBA"/>
</dbReference>
<reference evidence="12 13" key="1">
    <citation type="journal article" date="2015" name="Genome Announc.">
        <title>Draft Genome Sequence and Gene Annotation of the Entomopathogenic Fungus Verticillium hemipterigenum.</title>
        <authorList>
            <person name="Horn F."/>
            <person name="Habel A."/>
            <person name="Scharf D.H."/>
            <person name="Dworschak J."/>
            <person name="Brakhage A.A."/>
            <person name="Guthke R."/>
            <person name="Hertweck C."/>
            <person name="Linde J."/>
        </authorList>
    </citation>
    <scope>NUCLEOTIDE SEQUENCE [LARGE SCALE GENOMIC DNA]</scope>
</reference>
<evidence type="ECO:0000256" key="2">
    <source>
        <dbReference type="ARBA" id="ARBA00004127"/>
    </source>
</evidence>
<dbReference type="PANTHER" id="PTHR16201">
    <property type="entry name" value="SEVEN TRANSMEMBRANE PROTEIN 1-RELATED"/>
    <property type="match status" value="1"/>
</dbReference>
<evidence type="ECO:0000256" key="5">
    <source>
        <dbReference type="ARBA" id="ARBA00022692"/>
    </source>
</evidence>
<dbReference type="GO" id="GO:0012505">
    <property type="term" value="C:endomembrane system"/>
    <property type="evidence" value="ECO:0007669"/>
    <property type="project" value="UniProtKB-SubCell"/>
</dbReference>
<dbReference type="AlphaFoldDB" id="A0A0A1TM41"/>
<keyword evidence="7 11" id="KW-1133">Transmembrane helix</keyword>
<dbReference type="GO" id="GO:0098588">
    <property type="term" value="C:bounding membrane of organelle"/>
    <property type="evidence" value="ECO:0007669"/>
    <property type="project" value="UniProtKB-ARBA"/>
</dbReference>
<keyword evidence="13" id="KW-1185">Reference proteome</keyword>
<comment type="similarity">
    <text evidence="9">Belongs to the laat-1 family.</text>
</comment>
<comment type="subcellular location">
    <subcellularLocation>
        <location evidence="2">Endomembrane system</location>
        <topology evidence="2">Multi-pass membrane protein</topology>
    </subcellularLocation>
    <subcellularLocation>
        <location evidence="1">Vacuole</location>
    </subcellularLocation>
</comment>
<feature type="transmembrane region" description="Helical" evidence="11">
    <location>
        <begin position="77"/>
        <end position="99"/>
    </location>
</feature>
<sequence length="360" mass="39917">MITMAPPTPTFHLDVEAISGICGSVSIACWVVVFSPQIIQNFKRGNADALSVQFIIVWLLGDVFNIIGAVMQGVLPTMIILAIYYTLADIVLLAQCFYYRGFTWRDAPVKKPASTQPTERTALLGDNQERRGSDWAGFSPAVPHIPDEPIKVKTQPTLLQTLLWNATIVIIVCAAGVLGWYLGERAKGDHKQKSPSDGSNDKLEFNVVGQFFGYLCTVAYIASRLPQLILNYRRKTTDGLSMLFFLFACLGNITYVLSIFAYEPKCGGKSCKHGEGSAIYGRYILVNLSWLAGSLVTLFMDFGVFSQYFMYKSNIESQQAVFFDEEHDANHEDDHQNGNANGSRDTRPLLQRADSSSYAA</sequence>
<dbReference type="PANTHER" id="PTHR16201:SF35">
    <property type="entry name" value="VACUOLAR AMINO ACID TRANSPORTER YPQ1-RELATED"/>
    <property type="match status" value="1"/>
</dbReference>
<evidence type="ECO:0000256" key="8">
    <source>
        <dbReference type="ARBA" id="ARBA00023136"/>
    </source>
</evidence>
<dbReference type="GO" id="GO:0034488">
    <property type="term" value="P:basic amino acid transmembrane export from vacuole"/>
    <property type="evidence" value="ECO:0007669"/>
    <property type="project" value="UniProtKB-ARBA"/>
</dbReference>
<evidence type="ECO:0000256" key="6">
    <source>
        <dbReference type="ARBA" id="ARBA00022737"/>
    </source>
</evidence>
<feature type="transmembrane region" description="Helical" evidence="11">
    <location>
        <begin position="50"/>
        <end position="71"/>
    </location>
</feature>
<dbReference type="HOGENOM" id="CLU_019699_1_1_1"/>
<dbReference type="GO" id="GO:0005773">
    <property type="term" value="C:vacuole"/>
    <property type="evidence" value="ECO:0007669"/>
    <property type="project" value="UniProtKB-SubCell"/>
</dbReference>
<evidence type="ECO:0000313" key="13">
    <source>
        <dbReference type="Proteomes" id="UP000039046"/>
    </source>
</evidence>
<keyword evidence="5 11" id="KW-0812">Transmembrane</keyword>
<evidence type="ECO:0000256" key="1">
    <source>
        <dbReference type="ARBA" id="ARBA00004116"/>
    </source>
</evidence>
<dbReference type="FunFam" id="1.20.1280.290:FF:000011">
    <property type="entry name" value="PQ loop repeat protein"/>
    <property type="match status" value="1"/>
</dbReference>